<gene>
    <name evidence="4" type="ORF">GGX14DRAFT_616640</name>
</gene>
<feature type="transmembrane region" description="Helical" evidence="2">
    <location>
        <begin position="88"/>
        <end position="111"/>
    </location>
</feature>
<evidence type="ECO:0000313" key="5">
    <source>
        <dbReference type="Proteomes" id="UP001219525"/>
    </source>
</evidence>
<feature type="transmembrane region" description="Helical" evidence="2">
    <location>
        <begin position="47"/>
        <end position="68"/>
    </location>
</feature>
<feature type="transmembrane region" description="Helical" evidence="2">
    <location>
        <begin position="6"/>
        <end position="26"/>
    </location>
</feature>
<dbReference type="AlphaFoldDB" id="A0AAD6YTP4"/>
<feature type="transmembrane region" description="Helical" evidence="2">
    <location>
        <begin position="181"/>
        <end position="200"/>
    </location>
</feature>
<evidence type="ECO:0000313" key="4">
    <source>
        <dbReference type="EMBL" id="KAJ7229073.1"/>
    </source>
</evidence>
<proteinExistence type="predicted"/>
<reference evidence="4" key="1">
    <citation type="submission" date="2023-03" db="EMBL/GenBank/DDBJ databases">
        <title>Massive genome expansion in bonnet fungi (Mycena s.s.) driven by repeated elements and novel gene families across ecological guilds.</title>
        <authorList>
            <consortium name="Lawrence Berkeley National Laboratory"/>
            <person name="Harder C.B."/>
            <person name="Miyauchi S."/>
            <person name="Viragh M."/>
            <person name="Kuo A."/>
            <person name="Thoen E."/>
            <person name="Andreopoulos B."/>
            <person name="Lu D."/>
            <person name="Skrede I."/>
            <person name="Drula E."/>
            <person name="Henrissat B."/>
            <person name="Morin E."/>
            <person name="Kohler A."/>
            <person name="Barry K."/>
            <person name="LaButti K."/>
            <person name="Morin E."/>
            <person name="Salamov A."/>
            <person name="Lipzen A."/>
            <person name="Mereny Z."/>
            <person name="Hegedus B."/>
            <person name="Baldrian P."/>
            <person name="Stursova M."/>
            <person name="Weitz H."/>
            <person name="Taylor A."/>
            <person name="Grigoriev I.V."/>
            <person name="Nagy L.G."/>
            <person name="Martin F."/>
            <person name="Kauserud H."/>
        </authorList>
    </citation>
    <scope>NUCLEOTIDE SEQUENCE</scope>
    <source>
        <strain evidence="4">9144</strain>
    </source>
</reference>
<keyword evidence="2" id="KW-1133">Transmembrane helix</keyword>
<dbReference type="EMBL" id="JARJCW010000002">
    <property type="protein sequence ID" value="KAJ7229073.1"/>
    <property type="molecule type" value="Genomic_DNA"/>
</dbReference>
<accession>A0AAD6YTP4</accession>
<feature type="transmembrane region" description="Helical" evidence="2">
    <location>
        <begin position="132"/>
        <end position="156"/>
    </location>
</feature>
<evidence type="ECO:0000256" key="1">
    <source>
        <dbReference type="SAM" id="MobiDB-lite"/>
    </source>
</evidence>
<feature type="compositionally biased region" description="Basic and acidic residues" evidence="1">
    <location>
        <begin position="237"/>
        <end position="246"/>
    </location>
</feature>
<feature type="domain" description="DUF6534" evidence="3">
    <location>
        <begin position="97"/>
        <end position="206"/>
    </location>
</feature>
<feature type="region of interest" description="Disordered" evidence="1">
    <location>
        <begin position="237"/>
        <end position="257"/>
    </location>
</feature>
<dbReference type="Proteomes" id="UP001219525">
    <property type="component" value="Unassembled WGS sequence"/>
</dbReference>
<keyword evidence="5" id="KW-1185">Reference proteome</keyword>
<keyword evidence="2" id="KW-0472">Membrane</keyword>
<comment type="caution">
    <text evidence="4">The sequence shown here is derived from an EMBL/GenBank/DDBJ whole genome shotgun (WGS) entry which is preliminary data.</text>
</comment>
<evidence type="ECO:0000259" key="3">
    <source>
        <dbReference type="Pfam" id="PF20152"/>
    </source>
</evidence>
<keyword evidence="2" id="KW-0812">Transmembrane</keyword>
<dbReference type="InterPro" id="IPR045339">
    <property type="entry name" value="DUF6534"/>
</dbReference>
<dbReference type="Pfam" id="PF20152">
    <property type="entry name" value="DUF6534"/>
    <property type="match status" value="1"/>
</dbReference>
<organism evidence="4 5">
    <name type="scientific">Mycena pura</name>
    <dbReference type="NCBI Taxonomy" id="153505"/>
    <lineage>
        <taxon>Eukaryota</taxon>
        <taxon>Fungi</taxon>
        <taxon>Dikarya</taxon>
        <taxon>Basidiomycota</taxon>
        <taxon>Agaricomycotina</taxon>
        <taxon>Agaricomycetes</taxon>
        <taxon>Agaricomycetidae</taxon>
        <taxon>Agaricales</taxon>
        <taxon>Marasmiineae</taxon>
        <taxon>Mycenaceae</taxon>
        <taxon>Mycena</taxon>
    </lineage>
</organism>
<protein>
    <recommendedName>
        <fullName evidence="3">DUF6534 domain-containing protein</fullName>
    </recommendedName>
</protein>
<evidence type="ECO:0000256" key="2">
    <source>
        <dbReference type="SAM" id="Phobius"/>
    </source>
</evidence>
<sequence length="270" mass="29090">MSVTDFGQISALLFAPWGLNAAVVVGSLIDHGARAFLVARIYRVTKALCISLFLWTTIAFLLGVSLVLGAEAIRLDSITITAEKYHQLLELLLFGDAALDIVNACALCFYLKMQSRTAFSFSRSTTALVDQLVVYTLQTGLLTSIVALGAVISVSLSIKPAQFAKGTIYSVLQYKLAPEDYIWTVFYMAMPGAFVSTWLGNINNRKNISQAPSYSNNLGHCTTIQFSASVVVPRDDLGPSGEKSDGADTGSSNTSMDLNIHAARPDIFAV</sequence>
<name>A0AAD6YTP4_9AGAR</name>